<feature type="transmembrane region" description="Helical" evidence="2">
    <location>
        <begin position="21"/>
        <end position="39"/>
    </location>
</feature>
<dbReference type="AlphaFoldDB" id="A0A1G9UHK5"/>
<keyword evidence="4" id="KW-1185">Reference proteome</keyword>
<dbReference type="Pfam" id="PF07963">
    <property type="entry name" value="N_methyl"/>
    <property type="match status" value="1"/>
</dbReference>
<evidence type="ECO:0000313" key="3">
    <source>
        <dbReference type="EMBL" id="SDM59398.1"/>
    </source>
</evidence>
<keyword evidence="2" id="KW-1133">Transmembrane helix</keyword>
<dbReference type="Proteomes" id="UP000199309">
    <property type="component" value="Unassembled WGS sequence"/>
</dbReference>
<sequence>MLVLISTKFRQKKPLKNGFSLLELLICISIMLVLATVAVPKFTSAGKTAKIAKIQTDIRTISNTAALYEAENGKFPETVEILAVKTNGKTYLQFLPKVPDGTAYLIDEEGVVSAVYEGTSYDSKSNAEAVKS</sequence>
<dbReference type="Gene3D" id="3.30.700.10">
    <property type="entry name" value="Glycoprotein, Type 4 Pilin"/>
    <property type="match status" value="1"/>
</dbReference>
<dbReference type="NCBIfam" id="TIGR02532">
    <property type="entry name" value="IV_pilin_GFxxxE"/>
    <property type="match status" value="1"/>
</dbReference>
<gene>
    <name evidence="3" type="ORF">SAMN05660299_01188</name>
</gene>
<organism evidence="3 4">
    <name type="scientific">Megasphaera paucivorans</name>
    <dbReference type="NCBI Taxonomy" id="349095"/>
    <lineage>
        <taxon>Bacteria</taxon>
        <taxon>Bacillati</taxon>
        <taxon>Bacillota</taxon>
        <taxon>Negativicutes</taxon>
        <taxon>Veillonellales</taxon>
        <taxon>Veillonellaceae</taxon>
        <taxon>Megasphaera</taxon>
    </lineage>
</organism>
<dbReference type="RefSeq" id="WP_091649273.1">
    <property type="nucleotide sequence ID" value="NZ_FNHQ01000009.1"/>
</dbReference>
<reference evidence="3 4" key="1">
    <citation type="submission" date="2016-10" db="EMBL/GenBank/DDBJ databases">
        <authorList>
            <person name="de Groot N.N."/>
        </authorList>
    </citation>
    <scope>NUCLEOTIDE SEQUENCE [LARGE SCALE GENOMIC DNA]</scope>
    <source>
        <strain evidence="3 4">DSM 16981</strain>
    </source>
</reference>
<accession>A0A1G9UHK5</accession>
<keyword evidence="2" id="KW-0472">Membrane</keyword>
<evidence type="ECO:0000313" key="4">
    <source>
        <dbReference type="Proteomes" id="UP000199309"/>
    </source>
</evidence>
<dbReference type="PRINTS" id="PR00813">
    <property type="entry name" value="BCTERIALGSPG"/>
</dbReference>
<dbReference type="GO" id="GO:0015628">
    <property type="term" value="P:protein secretion by the type II secretion system"/>
    <property type="evidence" value="ECO:0007669"/>
    <property type="project" value="InterPro"/>
</dbReference>
<dbReference type="EMBL" id="FNHQ01000009">
    <property type="protein sequence ID" value="SDM59398.1"/>
    <property type="molecule type" value="Genomic_DNA"/>
</dbReference>
<dbReference type="GO" id="GO:0015627">
    <property type="term" value="C:type II protein secretion system complex"/>
    <property type="evidence" value="ECO:0007669"/>
    <property type="project" value="InterPro"/>
</dbReference>
<dbReference type="STRING" id="349095.SAMN05660299_01188"/>
<evidence type="ECO:0000256" key="1">
    <source>
        <dbReference type="ARBA" id="ARBA00022481"/>
    </source>
</evidence>
<dbReference type="SUPFAM" id="SSF54523">
    <property type="entry name" value="Pili subunits"/>
    <property type="match status" value="1"/>
</dbReference>
<keyword evidence="2" id="KW-0812">Transmembrane</keyword>
<dbReference type="InterPro" id="IPR012902">
    <property type="entry name" value="N_methyl_site"/>
</dbReference>
<evidence type="ECO:0000256" key="2">
    <source>
        <dbReference type="SAM" id="Phobius"/>
    </source>
</evidence>
<keyword evidence="1" id="KW-0488">Methylation</keyword>
<name>A0A1G9UHK5_9FIRM</name>
<dbReference type="InterPro" id="IPR045584">
    <property type="entry name" value="Pilin-like"/>
</dbReference>
<dbReference type="OrthoDB" id="1622939at2"/>
<dbReference type="InterPro" id="IPR000983">
    <property type="entry name" value="Bac_GSPG_pilin"/>
</dbReference>
<proteinExistence type="predicted"/>
<protein>
    <submittedName>
        <fullName evidence="3">Type II secretion system protein G (GspG)</fullName>
    </submittedName>
</protein>